<organism evidence="3 4">
    <name type="scientific">Leptospira kanakyensis</name>
    <dbReference type="NCBI Taxonomy" id="2484968"/>
    <lineage>
        <taxon>Bacteria</taxon>
        <taxon>Pseudomonadati</taxon>
        <taxon>Spirochaetota</taxon>
        <taxon>Spirochaetia</taxon>
        <taxon>Leptospirales</taxon>
        <taxon>Leptospiraceae</taxon>
        <taxon>Leptospira</taxon>
    </lineage>
</organism>
<protein>
    <recommendedName>
        <fullName evidence="2">SbsA Ig-like domain-containing protein</fullName>
    </recommendedName>
</protein>
<feature type="domain" description="SbsA Ig-like" evidence="2">
    <location>
        <begin position="16"/>
        <end position="117"/>
    </location>
</feature>
<comment type="caution">
    <text evidence="3">The sequence shown here is derived from an EMBL/GenBank/DDBJ whole genome shotgun (WGS) entry which is preliminary data.</text>
</comment>
<evidence type="ECO:0000259" key="2">
    <source>
        <dbReference type="Pfam" id="PF13205"/>
    </source>
</evidence>
<dbReference type="Pfam" id="PF13205">
    <property type="entry name" value="Big_5"/>
    <property type="match status" value="1"/>
</dbReference>
<evidence type="ECO:0000313" key="4">
    <source>
        <dbReference type="Proteomes" id="UP000297239"/>
    </source>
</evidence>
<dbReference type="Proteomes" id="UP000297239">
    <property type="component" value="Unassembled WGS sequence"/>
</dbReference>
<dbReference type="InterPro" id="IPR032812">
    <property type="entry name" value="SbsA_Ig"/>
</dbReference>
<gene>
    <name evidence="3" type="ORF">EHQ18_08370</name>
</gene>
<evidence type="ECO:0000256" key="1">
    <source>
        <dbReference type="ARBA" id="ARBA00022729"/>
    </source>
</evidence>
<accession>A0A6N4QCY8</accession>
<keyword evidence="4" id="KW-1185">Reference proteome</keyword>
<reference evidence="3" key="1">
    <citation type="journal article" date="2019" name="PLoS Negl. Trop. Dis.">
        <title>Revisiting the worldwide diversity of Leptospira species in the environment.</title>
        <authorList>
            <person name="Vincent A.T."/>
            <person name="Schiettekatte O."/>
            <person name="Bourhy P."/>
            <person name="Veyrier F.J."/>
            <person name="Picardeau M."/>
        </authorList>
    </citation>
    <scope>NUCLEOTIDE SEQUENCE [LARGE SCALE GENOMIC DNA]</scope>
    <source>
        <strain evidence="3">201800293</strain>
    </source>
</reference>
<dbReference type="EMBL" id="RQFF01000026">
    <property type="protein sequence ID" value="TGK70939.1"/>
    <property type="molecule type" value="Genomic_DNA"/>
</dbReference>
<evidence type="ECO:0000313" key="3">
    <source>
        <dbReference type="EMBL" id="TGK70939.1"/>
    </source>
</evidence>
<name>A0A6N4QCY8_9LEPT</name>
<sequence length="125" mass="13045">MAAPASAPQPSPYFFLLSSSPADGENITSSPTTFSFTFSETLDIDASNASTWIATNIIQTQSIIQFNTSTVNISNNRFDLNISSPVGTGNTYTTTFGSGIKVKSGKPMAPGTKVTFTCISGCAAL</sequence>
<dbReference type="AlphaFoldDB" id="A0A6N4QCY8"/>
<keyword evidence="1" id="KW-0732">Signal</keyword>
<dbReference type="RefSeq" id="WP_135633655.1">
    <property type="nucleotide sequence ID" value="NZ_RQFF01000026.1"/>
</dbReference>
<proteinExistence type="predicted"/>
<dbReference type="OrthoDB" id="332347at2"/>